<feature type="repeat" description="PPR" evidence="3">
    <location>
        <begin position="897"/>
        <end position="931"/>
    </location>
</feature>
<dbReference type="NCBIfam" id="TIGR00756">
    <property type="entry name" value="PPR"/>
    <property type="match status" value="13"/>
</dbReference>
<dbReference type="Pfam" id="PF13041">
    <property type="entry name" value="PPR_2"/>
    <property type="match status" value="5"/>
</dbReference>
<feature type="repeat" description="PPR" evidence="3">
    <location>
        <begin position="220"/>
        <end position="254"/>
    </location>
</feature>
<feature type="repeat" description="PPR" evidence="3">
    <location>
        <begin position="464"/>
        <end position="498"/>
    </location>
</feature>
<sequence>MRINSNLSFQSLARSYHATAGLLFAHGKSSRHSTRDIASSPPPSLYQKIKEIVSADDPFAADGLAAATSIPATAQPSPSPTISIHFPTSKEASSRCAPDVCLNASIGNHRPELANIEEISSVVHKVTEIIRANSTVILMEEHLEEMGVSFTPEIVENALKRCFKFGKLAIRFFEWVKHQPRFCHTTEIYNTVIYIACEAGEFGMVEKLMEEMDANLCAKDVKTWTILISGHGKAKKIGKALWAFEEMRRSGCDPDAAAYEAILQALFTARKAELAFEFYKEMVLKKMKVDIKIYSLLMDCLSTAGYIEKARSVGEDMIKIAQLTEAETYSSMLRSFCVSAKVVDACEIFGEMQKKSLCSDLKVYEVLVKGLCRASRMDEAMQVVNDMKPDLDPGGVIYGCLIDGFFRSGQACKALELFSRMRELGCLPKVSSYTQVLQHLFVSGKYSEACELYEEMLQEGVGADVVAITAVVSGHVQNNNISEAWRVFEDMKHRGMRPTRKMYSVFIKELCKTSRATEALRLLNEMSSSKIHVSDYILCLVRNSIARNGEHKKARIVEEEYVCQLAEHQPDLEGHEASSPIDAFDEDEVKELCKILTSSAKGDALHEKLDKIDLVFSPVLVKEAMRRCQRHGRAALEFFSWVGKQPSYCHSSETYNMAIKIAGSGKDFKHMRNLYQEMRRNRCNVTPNTWTIMISQYGQTGLTELALKTFKEMKIEGFKPNGSTFKYMIIFLSGKKGRRMEEAIQIFQEMLPSGYMPDKEMVDIFLSSLCESGRFVEARKAVKSLCKRGFQSQLGYSLLTKSLCRASRVEEALILLGEFGNLGCEVDNRVYANIIHALLREGRLEEALEKVEVMKRAGISMTVHIHTSLIVHFCKEKQIRKAEEIFKLMREEGCQPTVITYSALIRGYMNKGMLLDAWNTFYTMKFKGPSPDFRTYSMFMNCLCKEGKSADALKLIHDMLENQIIPSAINFRTVYYGLNREGKQELAQHVLEIKSNLKKERMISYSSHFI</sequence>
<dbReference type="Pfam" id="PF01535">
    <property type="entry name" value="PPR"/>
    <property type="match status" value="5"/>
</dbReference>
<dbReference type="Gene3D" id="1.25.40.10">
    <property type="entry name" value="Tetratricopeptide repeat domain"/>
    <property type="match status" value="7"/>
</dbReference>
<evidence type="ECO:0000313" key="4">
    <source>
        <dbReference type="EMBL" id="KAG0475768.1"/>
    </source>
</evidence>
<feature type="repeat" description="PPR" evidence="3">
    <location>
        <begin position="325"/>
        <end position="359"/>
    </location>
</feature>
<feature type="repeat" description="PPR" evidence="3">
    <location>
        <begin position="721"/>
        <end position="757"/>
    </location>
</feature>
<dbReference type="OrthoDB" id="185373at2759"/>
<dbReference type="Proteomes" id="UP000639772">
    <property type="component" value="Chromosome 7"/>
</dbReference>
<reference evidence="4 5" key="1">
    <citation type="journal article" date="2020" name="Nat. Food">
        <title>A phased Vanilla planifolia genome enables genetic improvement of flavour and production.</title>
        <authorList>
            <person name="Hasing T."/>
            <person name="Tang H."/>
            <person name="Brym M."/>
            <person name="Khazi F."/>
            <person name="Huang T."/>
            <person name="Chambers A.H."/>
        </authorList>
    </citation>
    <scope>NUCLEOTIDE SEQUENCE [LARGE SCALE GENOMIC DNA]</scope>
    <source>
        <tissue evidence="4">Leaf</tissue>
    </source>
</reference>
<dbReference type="EMBL" id="JADCNM010000007">
    <property type="protein sequence ID" value="KAG0475768.1"/>
    <property type="molecule type" value="Genomic_DNA"/>
</dbReference>
<dbReference type="InterPro" id="IPR002885">
    <property type="entry name" value="PPR_rpt"/>
</dbReference>
<feature type="repeat" description="PPR" evidence="3">
    <location>
        <begin position="499"/>
        <end position="533"/>
    </location>
</feature>
<feature type="repeat" description="PPR" evidence="3">
    <location>
        <begin position="686"/>
        <end position="720"/>
    </location>
</feature>
<evidence type="ECO:0008006" key="6">
    <source>
        <dbReference type="Google" id="ProtNLM"/>
    </source>
</evidence>
<dbReference type="PANTHER" id="PTHR47936:SF3">
    <property type="entry name" value="PENTACOTRIPEPTIDE-REPEAT REGION OF PRORP DOMAIN-CONTAINING PROTEIN"/>
    <property type="match status" value="1"/>
</dbReference>
<feature type="repeat" description="PPR" evidence="3">
    <location>
        <begin position="429"/>
        <end position="463"/>
    </location>
</feature>
<feature type="repeat" description="PPR" evidence="3">
    <location>
        <begin position="862"/>
        <end position="896"/>
    </location>
</feature>
<comment type="caution">
    <text evidence="4">The sequence shown here is derived from an EMBL/GenBank/DDBJ whole genome shotgun (WGS) entry which is preliminary data.</text>
</comment>
<evidence type="ECO:0000256" key="1">
    <source>
        <dbReference type="ARBA" id="ARBA00007626"/>
    </source>
</evidence>
<comment type="similarity">
    <text evidence="1">Belongs to the PPR family. P subfamily.</text>
</comment>
<protein>
    <recommendedName>
        <fullName evidence="6">Pentatricopeptide repeat-containing protein</fullName>
    </recommendedName>
</protein>
<dbReference type="AlphaFoldDB" id="A0A835QQ51"/>
<dbReference type="InterPro" id="IPR011990">
    <property type="entry name" value="TPR-like_helical_dom_sf"/>
</dbReference>
<dbReference type="PROSITE" id="PS51375">
    <property type="entry name" value="PPR"/>
    <property type="match status" value="13"/>
</dbReference>
<name>A0A835QQ51_VANPL</name>
<gene>
    <name evidence="4" type="ORF">HPP92_015454</name>
</gene>
<evidence type="ECO:0000313" key="5">
    <source>
        <dbReference type="Proteomes" id="UP000639772"/>
    </source>
</evidence>
<feature type="repeat" description="PPR" evidence="3">
    <location>
        <begin position="827"/>
        <end position="861"/>
    </location>
</feature>
<proteinExistence type="inferred from homology"/>
<feature type="repeat" description="PPR" evidence="3">
    <location>
        <begin position="360"/>
        <end position="390"/>
    </location>
</feature>
<feature type="repeat" description="PPR" evidence="3">
    <location>
        <begin position="932"/>
        <end position="966"/>
    </location>
</feature>
<dbReference type="PANTHER" id="PTHR47936">
    <property type="entry name" value="PPR_LONG DOMAIN-CONTAINING PROTEIN"/>
    <property type="match status" value="1"/>
</dbReference>
<feature type="repeat" description="PPR" evidence="3">
    <location>
        <begin position="394"/>
        <end position="428"/>
    </location>
</feature>
<organism evidence="4 5">
    <name type="scientific">Vanilla planifolia</name>
    <name type="common">Vanilla</name>
    <dbReference type="NCBI Taxonomy" id="51239"/>
    <lineage>
        <taxon>Eukaryota</taxon>
        <taxon>Viridiplantae</taxon>
        <taxon>Streptophyta</taxon>
        <taxon>Embryophyta</taxon>
        <taxon>Tracheophyta</taxon>
        <taxon>Spermatophyta</taxon>
        <taxon>Magnoliopsida</taxon>
        <taxon>Liliopsida</taxon>
        <taxon>Asparagales</taxon>
        <taxon>Orchidaceae</taxon>
        <taxon>Vanilloideae</taxon>
        <taxon>Vanilleae</taxon>
        <taxon>Vanilla</taxon>
    </lineage>
</organism>
<dbReference type="Pfam" id="PF12854">
    <property type="entry name" value="PPR_1"/>
    <property type="match status" value="1"/>
</dbReference>
<evidence type="ECO:0000256" key="2">
    <source>
        <dbReference type="ARBA" id="ARBA00022737"/>
    </source>
</evidence>
<accession>A0A835QQ51</accession>
<evidence type="ECO:0000256" key="3">
    <source>
        <dbReference type="PROSITE-ProRule" id="PRU00708"/>
    </source>
</evidence>
<keyword evidence="2" id="KW-0677">Repeat</keyword>